<protein>
    <submittedName>
        <fullName evidence="1">Uncharacterized protein</fullName>
    </submittedName>
</protein>
<name>A0A512NI57_9HYPH</name>
<keyword evidence="2" id="KW-1185">Reference proteome</keyword>
<dbReference type="EMBL" id="BKAJ01000106">
    <property type="protein sequence ID" value="GEP58643.1"/>
    <property type="molecule type" value="Genomic_DNA"/>
</dbReference>
<reference evidence="1 2" key="1">
    <citation type="submission" date="2019-07" db="EMBL/GenBank/DDBJ databases">
        <title>Whole genome shotgun sequence of Reyranella soli NBRC 108950.</title>
        <authorList>
            <person name="Hosoyama A."/>
            <person name="Uohara A."/>
            <person name="Ohji S."/>
            <person name="Ichikawa N."/>
        </authorList>
    </citation>
    <scope>NUCLEOTIDE SEQUENCE [LARGE SCALE GENOMIC DNA]</scope>
    <source>
        <strain evidence="1 2">NBRC 108950</strain>
    </source>
</reference>
<organism evidence="1 2">
    <name type="scientific">Reyranella soli</name>
    <dbReference type="NCBI Taxonomy" id="1230389"/>
    <lineage>
        <taxon>Bacteria</taxon>
        <taxon>Pseudomonadati</taxon>
        <taxon>Pseudomonadota</taxon>
        <taxon>Alphaproteobacteria</taxon>
        <taxon>Hyphomicrobiales</taxon>
        <taxon>Reyranellaceae</taxon>
        <taxon>Reyranella</taxon>
    </lineage>
</organism>
<proteinExistence type="predicted"/>
<accession>A0A512NI57</accession>
<comment type="caution">
    <text evidence="1">The sequence shown here is derived from an EMBL/GenBank/DDBJ whole genome shotgun (WGS) entry which is preliminary data.</text>
</comment>
<dbReference type="Proteomes" id="UP000321058">
    <property type="component" value="Unassembled WGS sequence"/>
</dbReference>
<evidence type="ECO:0000313" key="1">
    <source>
        <dbReference type="EMBL" id="GEP58643.1"/>
    </source>
</evidence>
<sequence>MAIEIDPVEMWNLNEDSSRICLELPLLSFEEISEPIQVRLRFDAETIDAMLERLTLLRRRMVSKGGRSGFQ</sequence>
<gene>
    <name evidence="1" type="ORF">RSO01_58090</name>
</gene>
<dbReference type="RefSeq" id="WP_147154041.1">
    <property type="nucleotide sequence ID" value="NZ_BKAJ01000106.1"/>
</dbReference>
<dbReference type="AlphaFoldDB" id="A0A512NI57"/>
<evidence type="ECO:0000313" key="2">
    <source>
        <dbReference type="Proteomes" id="UP000321058"/>
    </source>
</evidence>